<reference evidence="7" key="1">
    <citation type="submission" date="2015-11" db="EMBL/GenBank/DDBJ databases">
        <authorList>
            <person name="Varghese N."/>
        </authorList>
    </citation>
    <scope>NUCLEOTIDE SEQUENCE [LARGE SCALE GENOMIC DNA]</scope>
    <source>
        <strain evidence="7">JGI-23</strain>
    </source>
</reference>
<keyword evidence="7" id="KW-1185">Reference proteome</keyword>
<evidence type="ECO:0000256" key="2">
    <source>
        <dbReference type="ARBA" id="ARBA00023002"/>
    </source>
</evidence>
<sequence>MVPEYKFFINGEWRTSPRKLQVKSPFNGEIVGEVYLASPDDLEDAVISAQKGFEETRKLPSYRRAEILEFISNEIARRREEFSQMITKEMGKPILFSRAEVDRAIFTFKIASEEAKRINGEIIPLDLASHSERRFGLVRRFPIGVILAITPFNFPLNLVAHKVAPAIASGNSIILKPSSQAPIVSVMLTEIIEKSGYPAGGFNLVPCKADEIELLVRDERIKMVTFTGSGDVGWRLKNIAGKKRVTLELGGNAAVVVEPDANLDYAVKRIALGSFGQAGQSCIAVQRIYVNKEIYDEFERKFIDETKKLKVGNPFEPDTIVGPMVDENAAIKTENWVNEAVQSGAKILIGGKRNGTFYEPTILVDVKPDMKVSCQEVFAPVVTLEKYDSFEEAIEKVNNSKYGLQAGVFTTDYRKIFYAFEKIEVGGVIINDYPTYRIDHMPYGGVKDSGFGREGLRYAIEEMTELKLMVLNFV</sequence>
<dbReference type="AlphaFoldDB" id="A0A0P1NY19"/>
<dbReference type="InterPro" id="IPR051020">
    <property type="entry name" value="ALDH-related_metabolic_enz"/>
</dbReference>
<dbReference type="Gene3D" id="3.40.309.10">
    <property type="entry name" value="Aldehyde Dehydrogenase, Chain A, domain 2"/>
    <property type="match status" value="1"/>
</dbReference>
<dbReference type="SUPFAM" id="SSF53720">
    <property type="entry name" value="ALDH-like"/>
    <property type="match status" value="1"/>
</dbReference>
<dbReference type="PANTHER" id="PTHR42991">
    <property type="entry name" value="ALDEHYDE DEHYDROGENASE"/>
    <property type="match status" value="1"/>
</dbReference>
<evidence type="ECO:0000313" key="6">
    <source>
        <dbReference type="EMBL" id="CUT03614.1"/>
    </source>
</evidence>
<keyword evidence="2 4" id="KW-0560">Oxidoreductase</keyword>
<accession>A0A0P1NY19</accession>
<dbReference type="CDD" id="cd07147">
    <property type="entry name" value="ALDH_F21_RNP123"/>
    <property type="match status" value="1"/>
</dbReference>
<organism evidence="6 7">
    <name type="scientific">Candidatus Chryseopegocella kryptomonas</name>
    <dbReference type="NCBI Taxonomy" id="1633643"/>
    <lineage>
        <taxon>Bacteria</taxon>
        <taxon>Pseudomonadati</taxon>
        <taxon>Candidatus Kryptoniota</taxon>
        <taxon>Candidatus Chryseopegocella</taxon>
    </lineage>
</organism>
<dbReference type="Proteomes" id="UP000199197">
    <property type="component" value="Unassembled WGS sequence"/>
</dbReference>
<dbReference type="RefSeq" id="WP_092350478.1">
    <property type="nucleotide sequence ID" value="NZ_CZVW01000017.1"/>
</dbReference>
<dbReference type="PROSITE" id="PS00687">
    <property type="entry name" value="ALDEHYDE_DEHYDR_GLU"/>
    <property type="match status" value="1"/>
</dbReference>
<evidence type="ECO:0000256" key="3">
    <source>
        <dbReference type="PROSITE-ProRule" id="PRU10007"/>
    </source>
</evidence>
<evidence type="ECO:0000256" key="1">
    <source>
        <dbReference type="ARBA" id="ARBA00009986"/>
    </source>
</evidence>
<dbReference type="FunFam" id="3.40.309.10:FF:000009">
    <property type="entry name" value="Aldehyde dehydrogenase A"/>
    <property type="match status" value="1"/>
</dbReference>
<evidence type="ECO:0000256" key="4">
    <source>
        <dbReference type="RuleBase" id="RU003345"/>
    </source>
</evidence>
<protein>
    <submittedName>
        <fullName evidence="6">Glyceraldehyde-3-phosphate dehydrogenase (NADP+)</fullName>
    </submittedName>
</protein>
<comment type="similarity">
    <text evidence="1 4">Belongs to the aldehyde dehydrogenase family.</text>
</comment>
<dbReference type="InterPro" id="IPR015590">
    <property type="entry name" value="Aldehyde_DH_dom"/>
</dbReference>
<dbReference type="OrthoDB" id="9761688at2"/>
<name>A0A0P1NY19_9BACT</name>
<dbReference type="InterPro" id="IPR029510">
    <property type="entry name" value="Ald_DH_CS_GLU"/>
</dbReference>
<gene>
    <name evidence="6" type="ORF">JGI23_01515</name>
</gene>
<dbReference type="InterPro" id="IPR016163">
    <property type="entry name" value="Ald_DH_C"/>
</dbReference>
<dbReference type="Pfam" id="PF00171">
    <property type="entry name" value="Aldedh"/>
    <property type="match status" value="1"/>
</dbReference>
<feature type="domain" description="Aldehyde dehydrogenase" evidence="5">
    <location>
        <begin position="16"/>
        <end position="467"/>
    </location>
</feature>
<dbReference type="PANTHER" id="PTHR42991:SF1">
    <property type="entry name" value="ALDEHYDE DEHYDROGENASE"/>
    <property type="match status" value="1"/>
</dbReference>
<feature type="active site" evidence="3">
    <location>
        <position position="248"/>
    </location>
</feature>
<dbReference type="InterPro" id="IPR016161">
    <property type="entry name" value="Ald_DH/histidinol_DH"/>
</dbReference>
<dbReference type="Gene3D" id="3.40.605.10">
    <property type="entry name" value="Aldehyde Dehydrogenase, Chain A, domain 1"/>
    <property type="match status" value="1"/>
</dbReference>
<dbReference type="InterPro" id="IPR016162">
    <property type="entry name" value="Ald_DH_N"/>
</dbReference>
<evidence type="ECO:0000313" key="7">
    <source>
        <dbReference type="Proteomes" id="UP000199197"/>
    </source>
</evidence>
<proteinExistence type="inferred from homology"/>
<evidence type="ECO:0000259" key="5">
    <source>
        <dbReference type="Pfam" id="PF00171"/>
    </source>
</evidence>
<dbReference type="GO" id="GO:0008911">
    <property type="term" value="F:lactaldehyde dehydrogenase (NAD+) activity"/>
    <property type="evidence" value="ECO:0007669"/>
    <property type="project" value="TreeGrafter"/>
</dbReference>
<dbReference type="EMBL" id="CZVW01000017">
    <property type="protein sequence ID" value="CUT03614.1"/>
    <property type="molecule type" value="Genomic_DNA"/>
</dbReference>